<organism evidence="1 2">
    <name type="scientific">Bos mutus</name>
    <name type="common">wild yak</name>
    <dbReference type="NCBI Taxonomy" id="72004"/>
    <lineage>
        <taxon>Eukaryota</taxon>
        <taxon>Metazoa</taxon>
        <taxon>Chordata</taxon>
        <taxon>Craniata</taxon>
        <taxon>Vertebrata</taxon>
        <taxon>Euteleostomi</taxon>
        <taxon>Mammalia</taxon>
        <taxon>Eutheria</taxon>
        <taxon>Laurasiatheria</taxon>
        <taxon>Artiodactyla</taxon>
        <taxon>Ruminantia</taxon>
        <taxon>Pecora</taxon>
        <taxon>Bovidae</taxon>
        <taxon>Bovinae</taxon>
        <taxon>Bos</taxon>
    </lineage>
</organism>
<keyword evidence="2" id="KW-1185">Reference proteome</keyword>
<comment type="caution">
    <text evidence="1">The sequence shown here is derived from an EMBL/GenBank/DDBJ whole genome shotgun (WGS) entry which is preliminary data.</text>
</comment>
<dbReference type="Proteomes" id="UP000322234">
    <property type="component" value="Unassembled WGS sequence"/>
</dbReference>
<accession>A0A6B0RHV9</accession>
<protein>
    <submittedName>
        <fullName evidence="1">Uncharacterized protein</fullName>
    </submittedName>
</protein>
<evidence type="ECO:0000313" key="2">
    <source>
        <dbReference type="Proteomes" id="UP000322234"/>
    </source>
</evidence>
<reference evidence="1" key="1">
    <citation type="submission" date="2019-10" db="EMBL/GenBank/DDBJ databases">
        <title>The sequence and de novo assembly of the wild yak genome.</title>
        <authorList>
            <person name="Liu Y."/>
        </authorList>
    </citation>
    <scope>NUCLEOTIDE SEQUENCE [LARGE SCALE GENOMIC DNA]</scope>
    <source>
        <strain evidence="1">WY2019</strain>
    </source>
</reference>
<proteinExistence type="predicted"/>
<name>A0A6B0RHV9_9CETA</name>
<evidence type="ECO:0000313" key="1">
    <source>
        <dbReference type="EMBL" id="MXQ88521.1"/>
    </source>
</evidence>
<gene>
    <name evidence="1" type="ORF">E5288_WYG006708</name>
</gene>
<dbReference type="EMBL" id="VBQZ03000046">
    <property type="protein sequence ID" value="MXQ88521.1"/>
    <property type="molecule type" value="Genomic_DNA"/>
</dbReference>
<sequence>MKTTLPKKPSKGRVSANPEAFYQASEGAGVTHGDCFDCWGGSLSGGGEAAQTPRLKVCRRPLEETPRELVLILPPSSIQLRVRPLRTSAALVQADRSHVASSSGWSTAPGVRGPCDENAFLMLFDEDDENVTELSS</sequence>
<dbReference type="AlphaFoldDB" id="A0A6B0RHV9"/>